<gene>
    <name evidence="1" type="ORF">V2W30_36555</name>
</gene>
<reference evidence="1" key="1">
    <citation type="journal article" date="2025" name="Int. J. Syst. Evol. Microbiol.">
        <title>Streptomyces citrinus sp. nov., with yellow diffusible pigment.</title>
        <authorList>
            <person name="He Y."/>
            <person name="Yang E."/>
            <person name="Xu J."/>
            <person name="Sun Y."/>
            <person name="Sun L."/>
        </authorList>
    </citation>
    <scope>NUCLEOTIDE SEQUENCE</scope>
    <source>
        <strain evidence="1">Q6</strain>
    </source>
</reference>
<evidence type="ECO:0000313" key="1">
    <source>
        <dbReference type="EMBL" id="WWQ68306.1"/>
    </source>
</evidence>
<proteinExistence type="predicted"/>
<protein>
    <submittedName>
        <fullName evidence="1">Glycoside hydrolase family 32 protein</fullName>
    </submittedName>
</protein>
<name>A0ACD5AM80_9ACTN</name>
<sequence>MPHVTHLAPQAPGSVQAADRSAPRHHVRPAAGNWCNDPNGPLHHDGRYHLFFQHNPHEPVWGDIHWGHASSPDLVRWTDHGIALEPSPELPDRLGAWSGCALVEDGVPTAVYTGMNRHDGLGTVMLARATDPEITRFDALPRPVVDGPPPGLDLLAFRDPYVFTYEGRRWALVGAGHRGAVPRPDVLVYRIDEESLDAPWEWAGSLLDAEAPAAARHAMPATAWECPALIPVREGRWLLILSLWIDGVTYTATHLGGTLRTEGDGLRFVPDDGGLLDHGRDFYAPTALVEHDRVLVWGWSWESRTEAESVAAGWAGCLTYPREIGLHPDGTVRHAFARELTALRGRELPVGAELPPAYEIQADIRTREPDAEVTVRLGDAVSVRVNPTRGTVTLDRTEVPASATRPYPRTGTVTATGPTGADGRLRVLVDGPLVEVIWDERVALTEKIHPAPRGRLAIEVARGGAEVEVAAWEHP</sequence>
<keyword evidence="1" id="KW-0378">Hydrolase</keyword>
<keyword evidence="2" id="KW-1185">Reference proteome</keyword>
<organism evidence="1 2">
    <name type="scientific">Streptomyces citrinus</name>
    <dbReference type="NCBI Taxonomy" id="3118173"/>
    <lineage>
        <taxon>Bacteria</taxon>
        <taxon>Bacillati</taxon>
        <taxon>Actinomycetota</taxon>
        <taxon>Actinomycetes</taxon>
        <taxon>Kitasatosporales</taxon>
        <taxon>Streptomycetaceae</taxon>
        <taxon>Streptomyces</taxon>
    </lineage>
</organism>
<accession>A0ACD5AM80</accession>
<dbReference type="Proteomes" id="UP001432251">
    <property type="component" value="Chromosome"/>
</dbReference>
<evidence type="ECO:0000313" key="2">
    <source>
        <dbReference type="Proteomes" id="UP001432251"/>
    </source>
</evidence>
<dbReference type="EMBL" id="CP146022">
    <property type="protein sequence ID" value="WWQ68306.1"/>
    <property type="molecule type" value="Genomic_DNA"/>
</dbReference>